<comment type="caution">
    <text evidence="1">The sequence shown here is derived from an EMBL/GenBank/DDBJ whole genome shotgun (WGS) entry which is preliminary data.</text>
</comment>
<name>A0A2W5SLA6_CERSP</name>
<evidence type="ECO:0000313" key="2">
    <source>
        <dbReference type="Proteomes" id="UP000248975"/>
    </source>
</evidence>
<dbReference type="Proteomes" id="UP000248975">
    <property type="component" value="Unassembled WGS sequence"/>
</dbReference>
<accession>A0A2W5SLA6</accession>
<protein>
    <submittedName>
        <fullName evidence="1">Uncharacterized protein</fullName>
    </submittedName>
</protein>
<evidence type="ECO:0000313" key="1">
    <source>
        <dbReference type="EMBL" id="PZR00126.1"/>
    </source>
</evidence>
<dbReference type="AlphaFoldDB" id="A0A2W5SLA6"/>
<proteinExistence type="predicted"/>
<dbReference type="EMBL" id="QFQS01000001">
    <property type="protein sequence ID" value="PZR00126.1"/>
    <property type="molecule type" value="Genomic_DNA"/>
</dbReference>
<reference evidence="1 2" key="1">
    <citation type="submission" date="2017-08" db="EMBL/GenBank/DDBJ databases">
        <title>Infants hospitalized years apart are colonized by the same room-sourced microbial strains.</title>
        <authorList>
            <person name="Brooks B."/>
            <person name="Olm M.R."/>
            <person name="Firek B.A."/>
            <person name="Baker R."/>
            <person name="Thomas B.C."/>
            <person name="Morowitz M.J."/>
            <person name="Banfield J.F."/>
        </authorList>
    </citation>
    <scope>NUCLEOTIDE SEQUENCE [LARGE SCALE GENOMIC DNA]</scope>
    <source>
        <strain evidence="1">S2_003_000_R2_11</strain>
    </source>
</reference>
<organism evidence="1 2">
    <name type="scientific">Cereibacter sphaeroides</name>
    <name type="common">Rhodobacter sphaeroides</name>
    <dbReference type="NCBI Taxonomy" id="1063"/>
    <lineage>
        <taxon>Bacteria</taxon>
        <taxon>Pseudomonadati</taxon>
        <taxon>Pseudomonadota</taxon>
        <taxon>Alphaproteobacteria</taxon>
        <taxon>Rhodobacterales</taxon>
        <taxon>Paracoccaceae</taxon>
        <taxon>Cereibacter</taxon>
    </lineage>
</organism>
<sequence length="71" mass="8032">MEELLFLYFPRTRSTSPALQALIAVFAEGPVPRQGRRTFAVRGNALVGQVLRPLIWRKSFASREVSMGIDR</sequence>
<gene>
    <name evidence="1" type="ORF">DI533_05845</name>
</gene>